<dbReference type="EMBL" id="JAUSUB010000001">
    <property type="protein sequence ID" value="MDQ0268436.1"/>
    <property type="molecule type" value="Genomic_DNA"/>
</dbReference>
<reference evidence="2 3" key="1">
    <citation type="submission" date="2023-07" db="EMBL/GenBank/DDBJ databases">
        <title>Genomic Encyclopedia of Type Strains, Phase IV (KMG-IV): sequencing the most valuable type-strain genomes for metagenomic binning, comparative biology and taxonomic classification.</title>
        <authorList>
            <person name="Goeker M."/>
        </authorList>
    </citation>
    <scope>NUCLEOTIDE SEQUENCE [LARGE SCALE GENOMIC DNA]</scope>
    <source>
        <strain evidence="2 3">DSM 23494</strain>
    </source>
</reference>
<dbReference type="RefSeq" id="WP_307471187.1">
    <property type="nucleotide sequence ID" value="NZ_JAUSUB010000001.1"/>
</dbReference>
<comment type="caution">
    <text evidence="2">The sequence shown here is derived from an EMBL/GenBank/DDBJ whole genome shotgun (WGS) entry which is preliminary data.</text>
</comment>
<feature type="domain" description="Oligoribonuclease NrnB C-terminal" evidence="1">
    <location>
        <begin position="325"/>
        <end position="385"/>
    </location>
</feature>
<evidence type="ECO:0000313" key="3">
    <source>
        <dbReference type="Proteomes" id="UP001238088"/>
    </source>
</evidence>
<dbReference type="InterPro" id="IPR052968">
    <property type="entry name" value="Nucleotide_metab_enz"/>
</dbReference>
<evidence type="ECO:0000259" key="1">
    <source>
        <dbReference type="Pfam" id="PF26386"/>
    </source>
</evidence>
<accession>A0ABU0AB03</accession>
<dbReference type="InterPro" id="IPR038763">
    <property type="entry name" value="DHH_sf"/>
</dbReference>
<dbReference type="PANTHER" id="PTHR42146:SF1">
    <property type="entry name" value="OLIGORIBONUCLEASE NRNB"/>
    <property type="match status" value="1"/>
</dbReference>
<dbReference type="Proteomes" id="UP001238088">
    <property type="component" value="Unassembled WGS sequence"/>
</dbReference>
<dbReference type="InterPro" id="IPR058608">
    <property type="entry name" value="NrnB_C"/>
</dbReference>
<gene>
    <name evidence="2" type="ORF">J2S17_000305</name>
</gene>
<dbReference type="PANTHER" id="PTHR42146">
    <property type="entry name" value="3',5'-CYCLIC-NUCLEOTIDE PHOSPHODIESTERASE"/>
    <property type="match status" value="1"/>
</dbReference>
<dbReference type="Gene3D" id="3.10.310.30">
    <property type="match status" value="1"/>
</dbReference>
<dbReference type="SUPFAM" id="SSF64182">
    <property type="entry name" value="DHH phosphoesterases"/>
    <property type="match status" value="1"/>
</dbReference>
<organism evidence="2 3">
    <name type="scientific">Cytobacillus purgationiresistens</name>
    <dbReference type="NCBI Taxonomy" id="863449"/>
    <lineage>
        <taxon>Bacteria</taxon>
        <taxon>Bacillati</taxon>
        <taxon>Bacillota</taxon>
        <taxon>Bacilli</taxon>
        <taxon>Bacillales</taxon>
        <taxon>Bacillaceae</taxon>
        <taxon>Cytobacillus</taxon>
    </lineage>
</organism>
<protein>
    <submittedName>
        <fullName evidence="2">Oligoribonuclease NrnB/cAMP/cGMP phosphodiesterase (DHH superfamily)</fullName>
    </submittedName>
</protein>
<dbReference type="Pfam" id="PF26386">
    <property type="entry name" value="NrnB_C"/>
    <property type="match status" value="1"/>
</dbReference>
<keyword evidence="3" id="KW-1185">Reference proteome</keyword>
<name>A0ABU0AB03_9BACI</name>
<proteinExistence type="predicted"/>
<sequence>MYKLYSHNDLDGVGCGVVAKLAFGDEVNVTYNSVGGLDYQIEKFFEDAGQKNDDFLIITDLSINEENTERIENYMKNGGSAQLIDHHKSALHFNGYEWGKVQVNYSDGRQTSATSLLYEHLVENQLMIPSPTLEQFIELVRQYDTWEWDKLNNIKAKQLNDLFFMFSIDEFEGKIIQRVQQDTDFDFDEFEQKLLQMEDNKIERYIKRKKRELIQANIGDYCAGVVHAESYHSELGNELGKEYPHLDYIVILNMGGRKMSFRTIHDHVDVSEIAGQFGGGGHAKASGCSMGKEAFQLFVVDLFQSEQLRMDAPKNKLNVKENPNGVLYEGRSGDKYFIFVHAGDWSIDINRKKNSQTFSDYQDAVNHIKRSDYAWLVKDDIFEEYSK</sequence>
<evidence type="ECO:0000313" key="2">
    <source>
        <dbReference type="EMBL" id="MDQ0268436.1"/>
    </source>
</evidence>